<dbReference type="SUPFAM" id="SSF52172">
    <property type="entry name" value="CheY-like"/>
    <property type="match status" value="1"/>
</dbReference>
<protein>
    <recommendedName>
        <fullName evidence="3">Response regulator</fullName>
    </recommendedName>
</protein>
<evidence type="ECO:0000313" key="2">
    <source>
        <dbReference type="Proteomes" id="UP001589692"/>
    </source>
</evidence>
<name>A0ABV6AFP5_9HYPH</name>
<proteinExistence type="predicted"/>
<dbReference type="InterPro" id="IPR011006">
    <property type="entry name" value="CheY-like_superfamily"/>
</dbReference>
<dbReference type="Proteomes" id="UP001589692">
    <property type="component" value="Unassembled WGS sequence"/>
</dbReference>
<reference evidence="1 2" key="1">
    <citation type="submission" date="2024-09" db="EMBL/GenBank/DDBJ databases">
        <authorList>
            <person name="Sun Q."/>
            <person name="Mori K."/>
        </authorList>
    </citation>
    <scope>NUCLEOTIDE SEQUENCE [LARGE SCALE GENOMIC DNA]</scope>
    <source>
        <strain evidence="1 2">TBRC 4938</strain>
    </source>
</reference>
<keyword evidence="2" id="KW-1185">Reference proteome</keyword>
<evidence type="ECO:0000313" key="1">
    <source>
        <dbReference type="EMBL" id="MFB9949400.1"/>
    </source>
</evidence>
<gene>
    <name evidence="1" type="ORF">ACFFP0_11105</name>
</gene>
<dbReference type="EMBL" id="JBHMAA010000013">
    <property type="protein sequence ID" value="MFB9949400.1"/>
    <property type="molecule type" value="Genomic_DNA"/>
</dbReference>
<dbReference type="Gene3D" id="3.40.50.2300">
    <property type="match status" value="1"/>
</dbReference>
<evidence type="ECO:0008006" key="3">
    <source>
        <dbReference type="Google" id="ProtNLM"/>
    </source>
</evidence>
<dbReference type="RefSeq" id="WP_377260360.1">
    <property type="nucleotide sequence ID" value="NZ_JBHMAA010000013.1"/>
</dbReference>
<sequence length="117" mass="12712">MRILIVDLEYLVAMEAERILGDAFQCDIQIAMPHEYPAVLENQTFDIVLIDSGLARKPEGADDLRAAGVGVVFSTFLDEELAGLADWPGVAVVPKPFDEEQLTDAVGNAARDRATLP</sequence>
<organism evidence="1 2">
    <name type="scientific">Rhizobium puerariae</name>
    <dbReference type="NCBI Taxonomy" id="1585791"/>
    <lineage>
        <taxon>Bacteria</taxon>
        <taxon>Pseudomonadati</taxon>
        <taxon>Pseudomonadota</taxon>
        <taxon>Alphaproteobacteria</taxon>
        <taxon>Hyphomicrobiales</taxon>
        <taxon>Rhizobiaceae</taxon>
        <taxon>Rhizobium/Agrobacterium group</taxon>
        <taxon>Rhizobium</taxon>
    </lineage>
</organism>
<accession>A0ABV6AFP5</accession>
<comment type="caution">
    <text evidence="1">The sequence shown here is derived from an EMBL/GenBank/DDBJ whole genome shotgun (WGS) entry which is preliminary data.</text>
</comment>